<name>A0A2J6SUH2_9HELO</name>
<dbReference type="PANTHER" id="PTHR24148:SF73">
    <property type="entry name" value="HET DOMAIN PROTEIN (AFU_ORTHOLOGUE AFUA_8G01020)"/>
    <property type="match status" value="1"/>
</dbReference>
<evidence type="ECO:0000313" key="3">
    <source>
        <dbReference type="Proteomes" id="UP000235371"/>
    </source>
</evidence>
<dbReference type="RefSeq" id="XP_024731328.1">
    <property type="nucleotide sequence ID" value="XM_024878514.1"/>
</dbReference>
<proteinExistence type="predicted"/>
<dbReference type="InParanoid" id="A0A2J6SUH2"/>
<reference evidence="2 3" key="1">
    <citation type="submission" date="2016-04" db="EMBL/GenBank/DDBJ databases">
        <title>A degradative enzymes factory behind the ericoid mycorrhizal symbiosis.</title>
        <authorList>
            <consortium name="DOE Joint Genome Institute"/>
            <person name="Martino E."/>
            <person name="Morin E."/>
            <person name="Grelet G."/>
            <person name="Kuo A."/>
            <person name="Kohler A."/>
            <person name="Daghino S."/>
            <person name="Barry K."/>
            <person name="Choi C."/>
            <person name="Cichocki N."/>
            <person name="Clum A."/>
            <person name="Copeland A."/>
            <person name="Hainaut M."/>
            <person name="Haridas S."/>
            <person name="Labutti K."/>
            <person name="Lindquist E."/>
            <person name="Lipzen A."/>
            <person name="Khouja H.-R."/>
            <person name="Murat C."/>
            <person name="Ohm R."/>
            <person name="Olson A."/>
            <person name="Spatafora J."/>
            <person name="Veneault-Fourrey C."/>
            <person name="Henrissat B."/>
            <person name="Grigoriev I."/>
            <person name="Martin F."/>
            <person name="Perotto S."/>
        </authorList>
    </citation>
    <scope>NUCLEOTIDE SEQUENCE [LARGE SCALE GENOMIC DNA]</scope>
    <source>
        <strain evidence="2 3">E</strain>
    </source>
</reference>
<sequence>MPLWIDVICIGQENLEERNQQVSIMVDIYSRAYIVSIWLGPGTPESNKVFKFVSRWQILLSFQRKLSSFGLGWFPWAIRYSMLFIMKCSGHLKTIARCCDKDIGRRSYWLRIWTLQEIASAESERIVLYCGDSHPVIYPLFHEALGGITSEMFKIHTSAHLLGWTKKYTESRESPLSTHARLMIALTKSATYPRDKIFAIRALFPDVLETIPVDYSVAVGDLYAMATKVIVEYNKSLEFLKHLDGNSAWTDGPSWAVDFSLP</sequence>
<evidence type="ECO:0000259" key="1">
    <source>
        <dbReference type="Pfam" id="PF06985"/>
    </source>
</evidence>
<dbReference type="AlphaFoldDB" id="A0A2J6SUH2"/>
<dbReference type="InterPro" id="IPR010730">
    <property type="entry name" value="HET"/>
</dbReference>
<organism evidence="2 3">
    <name type="scientific">Hyaloscypha bicolor E</name>
    <dbReference type="NCBI Taxonomy" id="1095630"/>
    <lineage>
        <taxon>Eukaryota</taxon>
        <taxon>Fungi</taxon>
        <taxon>Dikarya</taxon>
        <taxon>Ascomycota</taxon>
        <taxon>Pezizomycotina</taxon>
        <taxon>Leotiomycetes</taxon>
        <taxon>Helotiales</taxon>
        <taxon>Hyaloscyphaceae</taxon>
        <taxon>Hyaloscypha</taxon>
        <taxon>Hyaloscypha bicolor</taxon>
    </lineage>
</organism>
<dbReference type="InterPro" id="IPR052895">
    <property type="entry name" value="HetReg/Transcr_Mod"/>
</dbReference>
<feature type="non-terminal residue" evidence="2">
    <location>
        <position position="262"/>
    </location>
</feature>
<dbReference type="EMBL" id="KZ613865">
    <property type="protein sequence ID" value="PMD54424.1"/>
    <property type="molecule type" value="Genomic_DNA"/>
</dbReference>
<dbReference type="OrthoDB" id="2157530at2759"/>
<feature type="domain" description="Heterokaryon incompatibility" evidence="1">
    <location>
        <begin position="3"/>
        <end position="117"/>
    </location>
</feature>
<dbReference type="Pfam" id="PF06985">
    <property type="entry name" value="HET"/>
    <property type="match status" value="1"/>
</dbReference>
<dbReference type="PANTHER" id="PTHR24148">
    <property type="entry name" value="ANKYRIN REPEAT DOMAIN-CONTAINING PROTEIN 39 HOMOLOG-RELATED"/>
    <property type="match status" value="1"/>
</dbReference>
<gene>
    <name evidence="2" type="ORF">K444DRAFT_598026</name>
</gene>
<accession>A0A2J6SUH2</accession>
<evidence type="ECO:0000313" key="2">
    <source>
        <dbReference type="EMBL" id="PMD54424.1"/>
    </source>
</evidence>
<protein>
    <recommendedName>
        <fullName evidence="1">Heterokaryon incompatibility domain-containing protein</fullName>
    </recommendedName>
</protein>
<dbReference type="GeneID" id="36586591"/>
<dbReference type="STRING" id="1095630.A0A2J6SUH2"/>
<keyword evidence="3" id="KW-1185">Reference proteome</keyword>
<dbReference type="Proteomes" id="UP000235371">
    <property type="component" value="Unassembled WGS sequence"/>
</dbReference>